<dbReference type="Pfam" id="PF19112">
    <property type="entry name" value="VanA_C"/>
    <property type="match status" value="1"/>
</dbReference>
<dbReference type="InterPro" id="IPR050584">
    <property type="entry name" value="Cholesterol_7-desaturase"/>
</dbReference>
<evidence type="ECO:0000256" key="2">
    <source>
        <dbReference type="ARBA" id="ARBA00022723"/>
    </source>
</evidence>
<sequence length="348" mass="39725">MAEYTCMPHFRCFWYIAAESRALGKQPLRCNVLDEELVLWRADDGRAIAMPDRCLHRCARLSSGRVEGGRLHCRYHGWGYDAAGQVVHIPAEGGCPASGRKLESPPFETCEQDGYVYVRLAKPANAARDVPPFAMPHWQAPGWGRVRLVNRFDADVADCIENYIDVPHTAFVHAKLFRVSQGERIAATVIRENGMVRVVYHGERGNLGFWRHFLNPGNAPVVHEDHFYQPNITSVRYHLANGYQFIITSQSVPSQGRQTLVYTDLSYRFGWFTALAWPFVRRAGQQVINQDIDILAEQGEVVARHGRHYRYSAPDRIHRCVDEIRDAIARGEDARCLPPQTFEIEFYV</sequence>
<evidence type="ECO:0000256" key="4">
    <source>
        <dbReference type="ARBA" id="ARBA00023004"/>
    </source>
</evidence>
<proteinExistence type="predicted"/>
<feature type="domain" description="Rieske" evidence="6">
    <location>
        <begin position="14"/>
        <end position="118"/>
    </location>
</feature>
<dbReference type="Pfam" id="PF00355">
    <property type="entry name" value="Rieske"/>
    <property type="match status" value="1"/>
</dbReference>
<reference evidence="8" key="1">
    <citation type="journal article" date="2019" name="Int. J. Syst. Evol. Microbiol.">
        <title>The Global Catalogue of Microorganisms (GCM) 10K type strain sequencing project: providing services to taxonomists for standard genome sequencing and annotation.</title>
        <authorList>
            <consortium name="The Broad Institute Genomics Platform"/>
            <consortium name="The Broad Institute Genome Sequencing Center for Infectious Disease"/>
            <person name="Wu L."/>
            <person name="Ma J."/>
        </authorList>
    </citation>
    <scope>NUCLEOTIDE SEQUENCE [LARGE SCALE GENOMIC DNA]</scope>
    <source>
        <strain evidence="8">NBRC 110044</strain>
    </source>
</reference>
<dbReference type="PROSITE" id="PS51296">
    <property type="entry name" value="RIESKE"/>
    <property type="match status" value="1"/>
</dbReference>
<name>A0ABQ5YGI4_9NEIS</name>
<evidence type="ECO:0000313" key="7">
    <source>
        <dbReference type="EMBL" id="GLR13597.1"/>
    </source>
</evidence>
<accession>A0ABQ5YGI4</accession>
<keyword evidence="8" id="KW-1185">Reference proteome</keyword>
<dbReference type="InterPro" id="IPR017941">
    <property type="entry name" value="Rieske_2Fe-2S"/>
</dbReference>
<evidence type="ECO:0000259" key="6">
    <source>
        <dbReference type="PROSITE" id="PS51296"/>
    </source>
</evidence>
<keyword evidence="1" id="KW-0001">2Fe-2S</keyword>
<keyword evidence="4" id="KW-0408">Iron</keyword>
<dbReference type="Gene3D" id="3.90.380.10">
    <property type="entry name" value="Naphthalene 1,2-dioxygenase Alpha Subunit, Chain A, domain 1"/>
    <property type="match status" value="1"/>
</dbReference>
<keyword evidence="3" id="KW-0560">Oxidoreductase</keyword>
<comment type="caution">
    <text evidence="7">The sequence shown here is derived from an EMBL/GenBank/DDBJ whole genome shotgun (WGS) entry which is preliminary data.</text>
</comment>
<evidence type="ECO:0000256" key="1">
    <source>
        <dbReference type="ARBA" id="ARBA00022714"/>
    </source>
</evidence>
<dbReference type="PANTHER" id="PTHR21266">
    <property type="entry name" value="IRON-SULFUR DOMAIN CONTAINING PROTEIN"/>
    <property type="match status" value="1"/>
</dbReference>
<dbReference type="Gene3D" id="2.102.10.10">
    <property type="entry name" value="Rieske [2Fe-2S] iron-sulphur domain"/>
    <property type="match status" value="1"/>
</dbReference>
<dbReference type="Proteomes" id="UP001156706">
    <property type="component" value="Unassembled WGS sequence"/>
</dbReference>
<dbReference type="SUPFAM" id="SSF50022">
    <property type="entry name" value="ISP domain"/>
    <property type="match status" value="1"/>
</dbReference>
<gene>
    <name evidence="7" type="ORF">GCM10007907_23870</name>
</gene>
<keyword evidence="2" id="KW-0479">Metal-binding</keyword>
<dbReference type="InterPro" id="IPR044043">
    <property type="entry name" value="VanA_C_cat"/>
</dbReference>
<keyword evidence="5" id="KW-0411">Iron-sulfur</keyword>
<dbReference type="InterPro" id="IPR036922">
    <property type="entry name" value="Rieske_2Fe-2S_sf"/>
</dbReference>
<dbReference type="SUPFAM" id="SSF55961">
    <property type="entry name" value="Bet v1-like"/>
    <property type="match status" value="1"/>
</dbReference>
<evidence type="ECO:0000256" key="3">
    <source>
        <dbReference type="ARBA" id="ARBA00023002"/>
    </source>
</evidence>
<dbReference type="PANTHER" id="PTHR21266:SF60">
    <property type="entry name" value="3-KETOSTEROID-9-ALPHA-MONOOXYGENASE, OXYGENASE COMPONENT"/>
    <property type="match status" value="1"/>
</dbReference>
<dbReference type="EMBL" id="BSOG01000002">
    <property type="protein sequence ID" value="GLR13597.1"/>
    <property type="molecule type" value="Genomic_DNA"/>
</dbReference>
<evidence type="ECO:0000313" key="8">
    <source>
        <dbReference type="Proteomes" id="UP001156706"/>
    </source>
</evidence>
<protein>
    <submittedName>
        <fullName evidence="7">(Fe-S)-binding protein</fullName>
    </submittedName>
</protein>
<evidence type="ECO:0000256" key="5">
    <source>
        <dbReference type="ARBA" id="ARBA00023014"/>
    </source>
</evidence>
<organism evidence="7 8">
    <name type="scientific">Chitinimonas prasina</name>
    <dbReference type="NCBI Taxonomy" id="1434937"/>
    <lineage>
        <taxon>Bacteria</taxon>
        <taxon>Pseudomonadati</taxon>
        <taxon>Pseudomonadota</taxon>
        <taxon>Betaproteobacteria</taxon>
        <taxon>Neisseriales</taxon>
        <taxon>Chitinibacteraceae</taxon>
        <taxon>Chitinimonas</taxon>
    </lineage>
</organism>